<dbReference type="Gene3D" id="3.90.70.80">
    <property type="match status" value="1"/>
</dbReference>
<dbReference type="InterPro" id="IPR050704">
    <property type="entry name" value="Peptidase_C85-like"/>
</dbReference>
<dbReference type="Proteomes" id="UP001189429">
    <property type="component" value="Unassembled WGS sequence"/>
</dbReference>
<name>A0ABN9U7V3_9DINO</name>
<dbReference type="InterPro" id="IPR038765">
    <property type="entry name" value="Papain-like_cys_pep_sf"/>
</dbReference>
<accession>A0ABN9U7V3</accession>
<feature type="domain" description="OTU" evidence="2">
    <location>
        <begin position="447"/>
        <end position="552"/>
    </location>
</feature>
<feature type="compositionally biased region" description="Basic residues" evidence="1">
    <location>
        <begin position="266"/>
        <end position="277"/>
    </location>
</feature>
<organism evidence="3 4">
    <name type="scientific">Prorocentrum cordatum</name>
    <dbReference type="NCBI Taxonomy" id="2364126"/>
    <lineage>
        <taxon>Eukaryota</taxon>
        <taxon>Sar</taxon>
        <taxon>Alveolata</taxon>
        <taxon>Dinophyceae</taxon>
        <taxon>Prorocentrales</taxon>
        <taxon>Prorocentraceae</taxon>
        <taxon>Prorocentrum</taxon>
    </lineage>
</organism>
<feature type="non-terminal residue" evidence="3">
    <location>
        <position position="552"/>
    </location>
</feature>
<reference evidence="3" key="1">
    <citation type="submission" date="2023-10" db="EMBL/GenBank/DDBJ databases">
        <authorList>
            <person name="Chen Y."/>
            <person name="Shah S."/>
            <person name="Dougan E. K."/>
            <person name="Thang M."/>
            <person name="Chan C."/>
        </authorList>
    </citation>
    <scope>NUCLEOTIDE SEQUENCE [LARGE SCALE GENOMIC DNA]</scope>
</reference>
<dbReference type="Pfam" id="PF02338">
    <property type="entry name" value="OTU"/>
    <property type="match status" value="1"/>
</dbReference>
<dbReference type="InterPro" id="IPR003323">
    <property type="entry name" value="OTU_dom"/>
</dbReference>
<dbReference type="SUPFAM" id="SSF54001">
    <property type="entry name" value="Cysteine proteinases"/>
    <property type="match status" value="1"/>
</dbReference>
<feature type="compositionally biased region" description="Basic and acidic residues" evidence="1">
    <location>
        <begin position="298"/>
        <end position="308"/>
    </location>
</feature>
<comment type="caution">
    <text evidence="3">The sequence shown here is derived from an EMBL/GenBank/DDBJ whole genome shotgun (WGS) entry which is preliminary data.</text>
</comment>
<dbReference type="EMBL" id="CAUYUJ010015531">
    <property type="protein sequence ID" value="CAK0855234.1"/>
    <property type="molecule type" value="Genomic_DNA"/>
</dbReference>
<gene>
    <name evidence="3" type="ORF">PCOR1329_LOCUS46025</name>
</gene>
<evidence type="ECO:0000259" key="2">
    <source>
        <dbReference type="PROSITE" id="PS50802"/>
    </source>
</evidence>
<evidence type="ECO:0000313" key="4">
    <source>
        <dbReference type="Proteomes" id="UP001189429"/>
    </source>
</evidence>
<feature type="compositionally biased region" description="Basic and acidic residues" evidence="1">
    <location>
        <begin position="332"/>
        <end position="346"/>
    </location>
</feature>
<dbReference type="PANTHER" id="PTHR12419">
    <property type="entry name" value="OTU DOMAIN CONTAINING PROTEIN"/>
    <property type="match status" value="1"/>
</dbReference>
<evidence type="ECO:0000256" key="1">
    <source>
        <dbReference type="SAM" id="MobiDB-lite"/>
    </source>
</evidence>
<keyword evidence="4" id="KW-1185">Reference proteome</keyword>
<sequence>MRNNILDSSGDLLRATWSYGLGTVPPGLTTYATNCIERHWRTTKGLFDEGYSQQDAAKLVKEACSIVASRISCGKYDGLVGAVTKPPPCIFDWGAKKKVSGRGEANDDPAILSDAQARRLDVKRILAHYREHGEQGTLVRKTCSVILPTGHVAKEAFIMPKYTLSFALDRPHDMAAAMQLALASSTDEVYEACKDPETGVYDFLRHMALRRSYVSVFAVDHQGALLLFDGHKHFVAEGGFTEHTEFVRGRLSDGWLAPLKDEAKGGKKAPGRRRPAPKRSLELQAMLRAPDEPPEPTMTERSRADGARGDAPAPGVVDEAEAPTSVPCGPSHGERPPDPPEGLRPDDGVCIARTGRGWRCERPKKHGDYCAQRAKQVTTAGYRHDLAKGLKRAFLDAARSFRLRQAAEEKAQLKVAIQRSLQDGEAARQRQERSLEILAPRLRERGLVRLETEPLGNCQFLAVARSAGLAYSHESLREQACDYMSTLKDMFMGFAGVDDLDYDAYVADMRKDGTWGDELTLTALAHLLMRPIFVISDTTDPAYVLEALPPAA</sequence>
<feature type="region of interest" description="Disordered" evidence="1">
    <location>
        <begin position="259"/>
        <end position="346"/>
    </location>
</feature>
<proteinExistence type="predicted"/>
<protein>
    <recommendedName>
        <fullName evidence="2">OTU domain-containing protein</fullName>
    </recommendedName>
</protein>
<dbReference type="PROSITE" id="PS50802">
    <property type="entry name" value="OTU"/>
    <property type="match status" value="1"/>
</dbReference>
<evidence type="ECO:0000313" key="3">
    <source>
        <dbReference type="EMBL" id="CAK0855234.1"/>
    </source>
</evidence>